<feature type="region of interest" description="Disordered" evidence="1">
    <location>
        <begin position="49"/>
        <end position="96"/>
    </location>
</feature>
<dbReference type="Proteomes" id="UP001201980">
    <property type="component" value="Unassembled WGS sequence"/>
</dbReference>
<protein>
    <submittedName>
        <fullName evidence="2">Uncharacterized protein</fullName>
    </submittedName>
</protein>
<gene>
    <name evidence="2" type="ORF">MKZ38_001536</name>
</gene>
<feature type="compositionally biased region" description="Low complexity" evidence="1">
    <location>
        <begin position="67"/>
        <end position="82"/>
    </location>
</feature>
<reference evidence="2" key="1">
    <citation type="submission" date="2022-07" db="EMBL/GenBank/DDBJ databases">
        <title>Draft genome sequence of Zalerion maritima ATCC 34329, a (micro)plastics degrading marine fungus.</title>
        <authorList>
            <person name="Paco A."/>
            <person name="Goncalves M.F.M."/>
            <person name="Rocha-Santos T.A.P."/>
            <person name="Alves A."/>
        </authorList>
    </citation>
    <scope>NUCLEOTIDE SEQUENCE</scope>
    <source>
        <strain evidence="2">ATCC 34329</strain>
    </source>
</reference>
<evidence type="ECO:0000313" key="2">
    <source>
        <dbReference type="EMBL" id="KAJ2901726.1"/>
    </source>
</evidence>
<dbReference type="AlphaFoldDB" id="A0AAD5RRE7"/>
<evidence type="ECO:0000256" key="1">
    <source>
        <dbReference type="SAM" id="MobiDB-lite"/>
    </source>
</evidence>
<organism evidence="2 3">
    <name type="scientific">Zalerion maritima</name>
    <dbReference type="NCBI Taxonomy" id="339359"/>
    <lineage>
        <taxon>Eukaryota</taxon>
        <taxon>Fungi</taxon>
        <taxon>Dikarya</taxon>
        <taxon>Ascomycota</taxon>
        <taxon>Pezizomycotina</taxon>
        <taxon>Sordariomycetes</taxon>
        <taxon>Lulworthiomycetidae</taxon>
        <taxon>Lulworthiales</taxon>
        <taxon>Lulworthiaceae</taxon>
        <taxon>Zalerion</taxon>
    </lineage>
</organism>
<dbReference type="EMBL" id="JAKWBI020000141">
    <property type="protein sequence ID" value="KAJ2901726.1"/>
    <property type="molecule type" value="Genomic_DNA"/>
</dbReference>
<accession>A0AAD5RRE7</accession>
<comment type="caution">
    <text evidence="2">The sequence shown here is derived from an EMBL/GenBank/DDBJ whole genome shotgun (WGS) entry which is preliminary data.</text>
</comment>
<keyword evidence="3" id="KW-1185">Reference proteome</keyword>
<sequence length="181" mass="20925">MAAYPDSATAHNRDLALQKYMLLHSQHQSLRERLDQLRPLVTMTSCNTAVTSPAHSPERSPFSPDMTASATFSTTSPYSSASRSHRRSSMPVRDLPADYRRRGGRLEAVVDERARYETATEERKLFDVNECMKRTLTELLNCEDARTDARFRMWVQCRLMETEKELRVERRRRSSSGMEYA</sequence>
<proteinExistence type="predicted"/>
<name>A0AAD5RRE7_9PEZI</name>
<evidence type="ECO:0000313" key="3">
    <source>
        <dbReference type="Proteomes" id="UP001201980"/>
    </source>
</evidence>